<sequence>MDISATFINTLVISLKPYQCQVKSIGAGKLRLYDEIRAVYCFDDSVLMMNDVDMDKLFLMYQLNSELADA</sequence>
<reference evidence="1 2" key="1">
    <citation type="submission" date="2018-09" db="EMBL/GenBank/DDBJ databases">
        <title>Draft genome sequence of Buttiauxella izardii CCUG 35510T.</title>
        <authorList>
            <person name="Salva-Serra F."/>
            <person name="Marathe N."/>
            <person name="Moore E."/>
            <person name="Stadler-Svensson L."/>
            <person name="Engstrom-Jakobsson H."/>
        </authorList>
    </citation>
    <scope>NUCLEOTIDE SEQUENCE [LARGE SCALE GENOMIC DNA]</scope>
    <source>
        <strain evidence="1 2">CCUG 35510</strain>
    </source>
</reference>
<comment type="caution">
    <text evidence="1">The sequence shown here is derived from an EMBL/GenBank/DDBJ whole genome shotgun (WGS) entry which is preliminary data.</text>
</comment>
<accession>A0A3A5JQL8</accession>
<proteinExistence type="predicted"/>
<dbReference type="AlphaFoldDB" id="A0A3A5JQL8"/>
<name>A0A3A5JQL8_9ENTR</name>
<keyword evidence="2" id="KW-1185">Reference proteome</keyword>
<organism evidence="1 2">
    <name type="scientific">Buttiauxella izardii</name>
    <dbReference type="NCBI Taxonomy" id="82991"/>
    <lineage>
        <taxon>Bacteria</taxon>
        <taxon>Pseudomonadati</taxon>
        <taxon>Pseudomonadota</taxon>
        <taxon>Gammaproteobacteria</taxon>
        <taxon>Enterobacterales</taxon>
        <taxon>Enterobacteriaceae</taxon>
        <taxon>Buttiauxella</taxon>
    </lineage>
</organism>
<dbReference type="Proteomes" id="UP000276295">
    <property type="component" value="Unassembled WGS sequence"/>
</dbReference>
<protein>
    <submittedName>
        <fullName evidence="1">Uncharacterized protein</fullName>
    </submittedName>
</protein>
<evidence type="ECO:0000313" key="1">
    <source>
        <dbReference type="EMBL" id="RJT23117.1"/>
    </source>
</evidence>
<gene>
    <name evidence="1" type="ORF">D6029_11300</name>
</gene>
<evidence type="ECO:0000313" key="2">
    <source>
        <dbReference type="Proteomes" id="UP000276295"/>
    </source>
</evidence>
<dbReference type="EMBL" id="QZWH01000022">
    <property type="protein sequence ID" value="RJT23117.1"/>
    <property type="molecule type" value="Genomic_DNA"/>
</dbReference>